<proteinExistence type="predicted"/>
<gene>
    <name evidence="1" type="ORF">METZ01_LOCUS287935</name>
</gene>
<protein>
    <submittedName>
        <fullName evidence="1">Uncharacterized protein</fullName>
    </submittedName>
</protein>
<reference evidence="1" key="1">
    <citation type="submission" date="2018-05" db="EMBL/GenBank/DDBJ databases">
        <authorList>
            <person name="Lanie J.A."/>
            <person name="Ng W.-L."/>
            <person name="Kazmierczak K.M."/>
            <person name="Andrzejewski T.M."/>
            <person name="Davidsen T.M."/>
            <person name="Wayne K.J."/>
            <person name="Tettelin H."/>
            <person name="Glass J.I."/>
            <person name="Rusch D."/>
            <person name="Podicherti R."/>
            <person name="Tsui H.-C.T."/>
            <person name="Winkler M.E."/>
        </authorList>
    </citation>
    <scope>NUCLEOTIDE SEQUENCE</scope>
</reference>
<accession>A0A382LJP0</accession>
<dbReference type="AlphaFoldDB" id="A0A382LJP0"/>
<dbReference type="EMBL" id="UINC01086528">
    <property type="protein sequence ID" value="SVC35081.1"/>
    <property type="molecule type" value="Genomic_DNA"/>
</dbReference>
<evidence type="ECO:0000313" key="1">
    <source>
        <dbReference type="EMBL" id="SVC35081.1"/>
    </source>
</evidence>
<name>A0A382LJP0_9ZZZZ</name>
<sequence length="111" mass="12995">MKKHTLTIAILFLWSSSVFPQEPVKFSTKQTRELWQICSESFRNLNPSMGPNIYYPVCDCYVDHIRNNYTSEQIMTDNSSSMGMTQEGYRRLSQELRNACNPKNPKEEDFT</sequence>
<organism evidence="1">
    <name type="scientific">marine metagenome</name>
    <dbReference type="NCBI Taxonomy" id="408172"/>
    <lineage>
        <taxon>unclassified sequences</taxon>
        <taxon>metagenomes</taxon>
        <taxon>ecological metagenomes</taxon>
    </lineage>
</organism>